<dbReference type="PANTHER" id="PTHR43877:SF1">
    <property type="entry name" value="ACETYLTRANSFERASE"/>
    <property type="match status" value="1"/>
</dbReference>
<sequence length="301" mass="32633">MRDLRPAEPRDAHVAALLQNATSEPHFSITAQKLTHIFAQERHGYAVSEAAGVLTGLSSCWLPEFHPTHAWIGLHLHPDALGDGTAAAHLTWHAGEAEQAGRTHLWLSVREDYQPTWPDVEALGFREVHRTFGGGFHLQHRGVDGAALETRLAAQGYRLEAAAANQHDARLQGLYELTCGDKVSAPPTIPLASAELSDEDALWEAAVLAWQGEDLVGLALPERSRLEAWNAVLIVHPGHRRRGLGTALQVRVARAVQKGGRAFLNTAGSARDAAYLGVLRRSGANIEPDWIAYDRSIAGLG</sequence>
<dbReference type="PROSITE" id="PS51186">
    <property type="entry name" value="GNAT"/>
    <property type="match status" value="2"/>
</dbReference>
<dbReference type="EMBL" id="PPPD01000001">
    <property type="protein sequence ID" value="PNY81295.1"/>
    <property type="molecule type" value="Genomic_DNA"/>
</dbReference>
<dbReference type="SUPFAM" id="SSF55729">
    <property type="entry name" value="Acyl-CoA N-acyltransferases (Nat)"/>
    <property type="match status" value="2"/>
</dbReference>
<keyword evidence="2" id="KW-0012">Acyltransferase</keyword>
<dbReference type="InterPro" id="IPR016181">
    <property type="entry name" value="Acyl_CoA_acyltransferase"/>
</dbReference>
<dbReference type="OrthoDB" id="60324at2"/>
<protein>
    <submittedName>
        <fullName evidence="4">GNAT family N-acetyltransferase</fullName>
    </submittedName>
</protein>
<dbReference type="GO" id="GO:0016747">
    <property type="term" value="F:acyltransferase activity, transferring groups other than amino-acyl groups"/>
    <property type="evidence" value="ECO:0007669"/>
    <property type="project" value="InterPro"/>
</dbReference>
<evidence type="ECO:0000256" key="2">
    <source>
        <dbReference type="ARBA" id="ARBA00023315"/>
    </source>
</evidence>
<dbReference type="Proteomes" id="UP000236379">
    <property type="component" value="Unassembled WGS sequence"/>
</dbReference>
<proteinExistence type="predicted"/>
<evidence type="ECO:0000313" key="4">
    <source>
        <dbReference type="EMBL" id="PNY81295.1"/>
    </source>
</evidence>
<evidence type="ECO:0000256" key="1">
    <source>
        <dbReference type="ARBA" id="ARBA00022679"/>
    </source>
</evidence>
<dbReference type="InterPro" id="IPR000182">
    <property type="entry name" value="GNAT_dom"/>
</dbReference>
<dbReference type="AlphaFoldDB" id="A0A2K3UXQ7"/>
<dbReference type="InterPro" id="IPR050832">
    <property type="entry name" value="Bact_Acetyltransf"/>
</dbReference>
<reference evidence="4 5" key="1">
    <citation type="submission" date="2018-01" db="EMBL/GenBank/DDBJ databases">
        <title>Deinococcus koreensis sp. nov., a radiation-resistant bacterium isolated from river water.</title>
        <authorList>
            <person name="Choi A."/>
        </authorList>
    </citation>
    <scope>NUCLEOTIDE SEQUENCE [LARGE SCALE GENOMIC DNA]</scope>
    <source>
        <strain evidence="4 5">SJW1-2</strain>
    </source>
</reference>
<feature type="domain" description="N-acetyltransferase" evidence="3">
    <location>
        <begin position="2"/>
        <end position="155"/>
    </location>
</feature>
<feature type="domain" description="N-acetyltransferase" evidence="3">
    <location>
        <begin position="157"/>
        <end position="301"/>
    </location>
</feature>
<evidence type="ECO:0000259" key="3">
    <source>
        <dbReference type="PROSITE" id="PS51186"/>
    </source>
</evidence>
<keyword evidence="1 4" id="KW-0808">Transferase</keyword>
<name>A0A2K3UXQ7_9DEIO</name>
<gene>
    <name evidence="4" type="ORF">CVO96_07755</name>
</gene>
<comment type="caution">
    <text evidence="4">The sequence shown here is derived from an EMBL/GenBank/DDBJ whole genome shotgun (WGS) entry which is preliminary data.</text>
</comment>
<dbReference type="Gene3D" id="3.40.630.30">
    <property type="match status" value="1"/>
</dbReference>
<accession>A0A2K3UXQ7</accession>
<evidence type="ECO:0000313" key="5">
    <source>
        <dbReference type="Proteomes" id="UP000236379"/>
    </source>
</evidence>
<organism evidence="4 5">
    <name type="scientific">Deinococcus koreensis</name>
    <dbReference type="NCBI Taxonomy" id="2054903"/>
    <lineage>
        <taxon>Bacteria</taxon>
        <taxon>Thermotogati</taxon>
        <taxon>Deinococcota</taxon>
        <taxon>Deinococci</taxon>
        <taxon>Deinococcales</taxon>
        <taxon>Deinococcaceae</taxon>
        <taxon>Deinococcus</taxon>
    </lineage>
</organism>
<dbReference type="PANTHER" id="PTHR43877">
    <property type="entry name" value="AMINOALKYLPHOSPHONATE N-ACETYLTRANSFERASE-RELATED-RELATED"/>
    <property type="match status" value="1"/>
</dbReference>
<keyword evidence="5" id="KW-1185">Reference proteome</keyword>
<dbReference type="RefSeq" id="WP_103311738.1">
    <property type="nucleotide sequence ID" value="NZ_PPPD01000001.1"/>
</dbReference>